<gene>
    <name evidence="1" type="ORF">EYF80_044581</name>
</gene>
<dbReference type="AlphaFoldDB" id="A0A4Z2FVG5"/>
<evidence type="ECO:0000313" key="1">
    <source>
        <dbReference type="EMBL" id="TNN45228.1"/>
    </source>
</evidence>
<reference evidence="1 2" key="1">
    <citation type="submission" date="2019-03" db="EMBL/GenBank/DDBJ databases">
        <title>First draft genome of Liparis tanakae, snailfish: a comprehensive survey of snailfish specific genes.</title>
        <authorList>
            <person name="Kim W."/>
            <person name="Song I."/>
            <person name="Jeong J.-H."/>
            <person name="Kim D."/>
            <person name="Kim S."/>
            <person name="Ryu S."/>
            <person name="Song J.Y."/>
            <person name="Lee S.K."/>
        </authorList>
    </citation>
    <scope>NUCLEOTIDE SEQUENCE [LARGE SCALE GENOMIC DNA]</scope>
    <source>
        <tissue evidence="1">Muscle</tissue>
    </source>
</reference>
<dbReference type="Proteomes" id="UP000314294">
    <property type="component" value="Unassembled WGS sequence"/>
</dbReference>
<keyword evidence="2" id="KW-1185">Reference proteome</keyword>
<accession>A0A4Z2FVG5</accession>
<comment type="caution">
    <text evidence="1">The sequence shown here is derived from an EMBL/GenBank/DDBJ whole genome shotgun (WGS) entry which is preliminary data.</text>
</comment>
<name>A0A4Z2FVG5_9TELE</name>
<organism evidence="1 2">
    <name type="scientific">Liparis tanakae</name>
    <name type="common">Tanaka's snailfish</name>
    <dbReference type="NCBI Taxonomy" id="230148"/>
    <lineage>
        <taxon>Eukaryota</taxon>
        <taxon>Metazoa</taxon>
        <taxon>Chordata</taxon>
        <taxon>Craniata</taxon>
        <taxon>Vertebrata</taxon>
        <taxon>Euteleostomi</taxon>
        <taxon>Actinopterygii</taxon>
        <taxon>Neopterygii</taxon>
        <taxon>Teleostei</taxon>
        <taxon>Neoteleostei</taxon>
        <taxon>Acanthomorphata</taxon>
        <taxon>Eupercaria</taxon>
        <taxon>Perciformes</taxon>
        <taxon>Cottioidei</taxon>
        <taxon>Cottales</taxon>
        <taxon>Liparidae</taxon>
        <taxon>Liparis</taxon>
    </lineage>
</organism>
<protein>
    <submittedName>
        <fullName evidence="1">Uncharacterized protein</fullName>
    </submittedName>
</protein>
<dbReference type="EMBL" id="SRLO01000859">
    <property type="protein sequence ID" value="TNN45228.1"/>
    <property type="molecule type" value="Genomic_DNA"/>
</dbReference>
<proteinExistence type="predicted"/>
<sequence>MQTQESIGPTGRAQTVTVSYRREAPLRGTLEHCITTVQRSSLTTGSLSVTWRSLIGETIVTNIQHRDWECRGIVSQEQPQLLSPRQEGSRYRGH</sequence>
<evidence type="ECO:0000313" key="2">
    <source>
        <dbReference type="Proteomes" id="UP000314294"/>
    </source>
</evidence>